<dbReference type="Proteomes" id="UP000316213">
    <property type="component" value="Unassembled WGS sequence"/>
</dbReference>
<dbReference type="GO" id="GO:0005829">
    <property type="term" value="C:cytosol"/>
    <property type="evidence" value="ECO:0007669"/>
    <property type="project" value="TreeGrafter"/>
</dbReference>
<dbReference type="PANTHER" id="PTHR11712:SF336">
    <property type="entry name" value="3-OXOACYL-[ACYL-CARRIER-PROTEIN] SYNTHASE, MITOCHONDRIAL"/>
    <property type="match status" value="1"/>
</dbReference>
<accession>A0A5C5ZZR1</accession>
<evidence type="ECO:0000256" key="2">
    <source>
        <dbReference type="ARBA" id="ARBA00022679"/>
    </source>
</evidence>
<keyword evidence="7" id="KW-1185">Reference proteome</keyword>
<evidence type="ECO:0000256" key="1">
    <source>
        <dbReference type="ARBA" id="ARBA00008467"/>
    </source>
</evidence>
<comment type="similarity">
    <text evidence="1 3">Belongs to the thiolase-like superfamily. Beta-ketoacyl-ACP synthases family.</text>
</comment>
<dbReference type="PANTHER" id="PTHR11712">
    <property type="entry name" value="POLYKETIDE SYNTHASE-RELATED"/>
    <property type="match status" value="1"/>
</dbReference>
<dbReference type="InterPro" id="IPR014031">
    <property type="entry name" value="Ketoacyl_synth_C"/>
</dbReference>
<dbReference type="GO" id="GO:0006633">
    <property type="term" value="P:fatty acid biosynthetic process"/>
    <property type="evidence" value="ECO:0007669"/>
    <property type="project" value="TreeGrafter"/>
</dbReference>
<gene>
    <name evidence="6" type="primary">fabF_3</name>
    <name evidence="6" type="ORF">Pla100_46350</name>
</gene>
<comment type="caution">
    <text evidence="6">The sequence shown here is derived from an EMBL/GenBank/DDBJ whole genome shotgun (WGS) entry which is preliminary data.</text>
</comment>
<evidence type="ECO:0000313" key="6">
    <source>
        <dbReference type="EMBL" id="TWT92615.1"/>
    </source>
</evidence>
<dbReference type="SMART" id="SM00825">
    <property type="entry name" value="PKS_KS"/>
    <property type="match status" value="1"/>
</dbReference>
<dbReference type="Pfam" id="PF00109">
    <property type="entry name" value="ketoacyl-synt"/>
    <property type="match status" value="1"/>
</dbReference>
<keyword evidence="6" id="KW-0012">Acyltransferase</keyword>
<feature type="region of interest" description="Disordered" evidence="4">
    <location>
        <begin position="1"/>
        <end position="28"/>
    </location>
</feature>
<dbReference type="EC" id="2.3.1.179" evidence="6"/>
<dbReference type="Gene3D" id="3.40.47.10">
    <property type="match status" value="2"/>
</dbReference>
<dbReference type="InterPro" id="IPR020841">
    <property type="entry name" value="PKS_Beta-ketoAc_synthase_dom"/>
</dbReference>
<dbReference type="InterPro" id="IPR000794">
    <property type="entry name" value="Beta-ketoacyl_synthase"/>
</dbReference>
<dbReference type="SUPFAM" id="SSF53901">
    <property type="entry name" value="Thiolase-like"/>
    <property type="match status" value="2"/>
</dbReference>
<evidence type="ECO:0000313" key="7">
    <source>
        <dbReference type="Proteomes" id="UP000316213"/>
    </source>
</evidence>
<dbReference type="Pfam" id="PF02801">
    <property type="entry name" value="Ketoacyl-synt_C"/>
    <property type="match status" value="1"/>
</dbReference>
<feature type="domain" description="Ketosynthase family 3 (KS3)" evidence="5">
    <location>
        <begin position="26"/>
        <end position="459"/>
    </location>
</feature>
<reference evidence="6 7" key="1">
    <citation type="submission" date="2019-02" db="EMBL/GenBank/DDBJ databases">
        <title>Deep-cultivation of Planctomycetes and their phenomic and genomic characterization uncovers novel biology.</title>
        <authorList>
            <person name="Wiegand S."/>
            <person name="Jogler M."/>
            <person name="Boedeker C."/>
            <person name="Pinto D."/>
            <person name="Vollmers J."/>
            <person name="Rivas-Marin E."/>
            <person name="Kohn T."/>
            <person name="Peeters S.H."/>
            <person name="Heuer A."/>
            <person name="Rast P."/>
            <person name="Oberbeckmann S."/>
            <person name="Bunk B."/>
            <person name="Jeske O."/>
            <person name="Meyerdierks A."/>
            <person name="Storesund J.E."/>
            <person name="Kallscheuer N."/>
            <person name="Luecker S."/>
            <person name="Lage O.M."/>
            <person name="Pohl T."/>
            <person name="Merkel B.J."/>
            <person name="Hornburger P."/>
            <person name="Mueller R.-W."/>
            <person name="Bruemmer F."/>
            <person name="Labrenz M."/>
            <person name="Spormann A.M."/>
            <person name="Op Den Camp H."/>
            <person name="Overmann J."/>
            <person name="Amann R."/>
            <person name="Jetten M.S.M."/>
            <person name="Mascher T."/>
            <person name="Medema M.H."/>
            <person name="Devos D.P."/>
            <person name="Kaster A.-K."/>
            <person name="Ovreas L."/>
            <person name="Rohde M."/>
            <person name="Galperin M.Y."/>
            <person name="Jogler C."/>
        </authorList>
    </citation>
    <scope>NUCLEOTIDE SEQUENCE [LARGE SCALE GENOMIC DNA]</scope>
    <source>
        <strain evidence="6 7">Pla100</strain>
    </source>
</reference>
<evidence type="ECO:0000256" key="3">
    <source>
        <dbReference type="RuleBase" id="RU003694"/>
    </source>
</evidence>
<evidence type="ECO:0000259" key="5">
    <source>
        <dbReference type="PROSITE" id="PS52004"/>
    </source>
</evidence>
<dbReference type="InterPro" id="IPR014030">
    <property type="entry name" value="Ketoacyl_synth_N"/>
</dbReference>
<organism evidence="6 7">
    <name type="scientific">Neorhodopirellula pilleata</name>
    <dbReference type="NCBI Taxonomy" id="2714738"/>
    <lineage>
        <taxon>Bacteria</taxon>
        <taxon>Pseudomonadati</taxon>
        <taxon>Planctomycetota</taxon>
        <taxon>Planctomycetia</taxon>
        <taxon>Pirellulales</taxon>
        <taxon>Pirellulaceae</taxon>
        <taxon>Neorhodopirellula</taxon>
    </lineage>
</organism>
<proteinExistence type="inferred from homology"/>
<sequence>MSDSHSDTSNRSSRPGSPPTSPRRPTSSVVITGMGVVSPLGNSPEALVAALRAGDSGIRPLTLVPTEAYCVSHGAEAIDFTGHIDNYGDLEKDLKKTIRKAGKVMCREIEMGVAVAQLALQNARFDAESFDRDRTGVVFGCDYIMSAPEEYTDGIAACIEDGRFRFDKWGQTGLPKVAPLWLLKYLPNMPASHIAIYNDLRGPNNSITLRESSAGAAIAEAVSTILRGHADALVVGSTGSRIHLLRTLHASMQETLAADREDPATMSRPFDATRDGSVIGEGAAAIICESREHAQARGAEIFGEVIGYGTSCVGPQGGPRPIRVAIANAIRAAIRCANAAGHGDTPIGHIHANGLGHVEIDRDEARGIQDVFGDVTQQPPVTTAKGHFGNLGAGGGMVEVVGSLKSLGGELFAIRNLNDLDSECEINAVRDNQTPAGESFISVNATPQGQSSAVWIRRP</sequence>
<dbReference type="OrthoDB" id="292158at2"/>
<protein>
    <submittedName>
        <fullName evidence="6">3-oxoacyl-[acyl-carrier-protein] synthase 2</fullName>
        <ecNumber evidence="6">2.3.1.179</ecNumber>
    </submittedName>
</protein>
<evidence type="ECO:0000256" key="4">
    <source>
        <dbReference type="SAM" id="MobiDB-lite"/>
    </source>
</evidence>
<keyword evidence="2 3" id="KW-0808">Transferase</keyword>
<dbReference type="InterPro" id="IPR016039">
    <property type="entry name" value="Thiolase-like"/>
</dbReference>
<dbReference type="GO" id="GO:0004315">
    <property type="term" value="F:3-oxoacyl-[acyl-carrier-protein] synthase activity"/>
    <property type="evidence" value="ECO:0007669"/>
    <property type="project" value="UniProtKB-EC"/>
</dbReference>
<dbReference type="PROSITE" id="PS52004">
    <property type="entry name" value="KS3_2"/>
    <property type="match status" value="1"/>
</dbReference>
<dbReference type="AlphaFoldDB" id="A0A5C5ZZR1"/>
<dbReference type="EMBL" id="SJPM01000011">
    <property type="protein sequence ID" value="TWT92615.1"/>
    <property type="molecule type" value="Genomic_DNA"/>
</dbReference>
<name>A0A5C5ZZR1_9BACT</name>